<feature type="region of interest" description="Disordered" evidence="1">
    <location>
        <begin position="105"/>
        <end position="125"/>
    </location>
</feature>
<keyword evidence="2" id="KW-0732">Signal</keyword>
<name>A0ABV6AWP4_9DEIO</name>
<evidence type="ECO:0000256" key="2">
    <source>
        <dbReference type="SAM" id="SignalP"/>
    </source>
</evidence>
<keyword evidence="4" id="KW-1185">Reference proteome</keyword>
<accession>A0ABV6AWP4</accession>
<dbReference type="RefSeq" id="WP_380007877.1">
    <property type="nucleotide sequence ID" value="NZ_JBHLYR010000025.1"/>
</dbReference>
<gene>
    <name evidence="3" type="ORF">ACFFLM_08100</name>
</gene>
<protein>
    <recommendedName>
        <fullName evidence="5">DUF4397 domain-containing protein</fullName>
    </recommendedName>
</protein>
<reference evidence="3 4" key="1">
    <citation type="submission" date="2024-09" db="EMBL/GenBank/DDBJ databases">
        <authorList>
            <person name="Sun Q."/>
            <person name="Mori K."/>
        </authorList>
    </citation>
    <scope>NUCLEOTIDE SEQUENCE [LARGE SCALE GENOMIC DNA]</scope>
    <source>
        <strain evidence="3 4">JCM 13503</strain>
    </source>
</reference>
<evidence type="ECO:0000313" key="4">
    <source>
        <dbReference type="Proteomes" id="UP001589733"/>
    </source>
</evidence>
<proteinExistence type="predicted"/>
<evidence type="ECO:0000313" key="3">
    <source>
        <dbReference type="EMBL" id="MFB9991924.1"/>
    </source>
</evidence>
<dbReference type="EMBL" id="JBHLYR010000025">
    <property type="protein sequence ID" value="MFB9991924.1"/>
    <property type="molecule type" value="Genomic_DNA"/>
</dbReference>
<evidence type="ECO:0000256" key="1">
    <source>
        <dbReference type="SAM" id="MobiDB-lite"/>
    </source>
</evidence>
<comment type="caution">
    <text evidence="3">The sequence shown here is derived from an EMBL/GenBank/DDBJ whole genome shotgun (WGS) entry which is preliminary data.</text>
</comment>
<organism evidence="3 4">
    <name type="scientific">Deinococcus oregonensis</name>
    <dbReference type="NCBI Taxonomy" id="1805970"/>
    <lineage>
        <taxon>Bacteria</taxon>
        <taxon>Thermotogati</taxon>
        <taxon>Deinococcota</taxon>
        <taxon>Deinococci</taxon>
        <taxon>Deinococcales</taxon>
        <taxon>Deinococcaceae</taxon>
        <taxon>Deinococcus</taxon>
    </lineage>
</organism>
<feature type="signal peptide" evidence="2">
    <location>
        <begin position="1"/>
        <end position="23"/>
    </location>
</feature>
<sequence length="125" mass="13412">MKQKQHGIWLAMLALGFGTSALAQSTAPTQVFFQNIYNTPQPVDVYIDGALVFNDVFSGTSVMYPRAVSPGARTVVVTPWYLPLGQGDLLRTTLTVGGSTSTLKLQNADAPTSEPRLTLSQGQPK</sequence>
<evidence type="ECO:0008006" key="5">
    <source>
        <dbReference type="Google" id="ProtNLM"/>
    </source>
</evidence>
<dbReference type="Proteomes" id="UP001589733">
    <property type="component" value="Unassembled WGS sequence"/>
</dbReference>
<feature type="chain" id="PRO_5045690725" description="DUF4397 domain-containing protein" evidence="2">
    <location>
        <begin position="24"/>
        <end position="125"/>
    </location>
</feature>